<dbReference type="SUPFAM" id="SSF56059">
    <property type="entry name" value="Glutathione synthetase ATP-binding domain-like"/>
    <property type="match status" value="1"/>
</dbReference>
<sequence length="304" mass="35378">PISLFCEGYGMLRSIIMDFKSLNFEVSTMLDYRIFNLSVYLPVDELSITRKKDNFLKKFKTYAKECKYIFIIAPESSNILYKLTKIAKKSNSILLSTNLEGIRLGMSKLKTSYFFKDNKAPTPKTYLIPIRKKQLDIDFIIQTFNIMKKPVVIKPEVGVGAESIYYFETEYQIKHFFQEFKHEVESGRNFIIQEYIEGKDLSVSLIGVPYIMDSQIKNPFVLSINAQNVDIKNSLYTSEYHGGYTPIENYQKTKNNLSLVIKKINFSEFSGYFGIDFMRTKDSKLFFIEINPRLTTSYIGLRNV</sequence>
<comment type="caution">
    <text evidence="2">The sequence shown here is derived from an EMBL/GenBank/DDBJ whole genome shotgun (WGS) entry which is preliminary data.</text>
</comment>
<dbReference type="Gene3D" id="2.30.36.100">
    <property type="match status" value="1"/>
</dbReference>
<dbReference type="Pfam" id="PF02655">
    <property type="entry name" value="ATP-grasp_3"/>
    <property type="match status" value="1"/>
</dbReference>
<evidence type="ECO:0000259" key="1">
    <source>
        <dbReference type="PROSITE" id="PS50975"/>
    </source>
</evidence>
<reference evidence="2" key="1">
    <citation type="journal article" date="2014" name="Front. Microbiol.">
        <title>High frequency of phylogenetically diverse reductive dehalogenase-homologous genes in deep subseafloor sedimentary metagenomes.</title>
        <authorList>
            <person name="Kawai M."/>
            <person name="Futagami T."/>
            <person name="Toyoda A."/>
            <person name="Takaki Y."/>
            <person name="Nishi S."/>
            <person name="Hori S."/>
            <person name="Arai W."/>
            <person name="Tsubouchi T."/>
            <person name="Morono Y."/>
            <person name="Uchiyama I."/>
            <person name="Ito T."/>
            <person name="Fujiyama A."/>
            <person name="Inagaki F."/>
            <person name="Takami H."/>
        </authorList>
    </citation>
    <scope>NUCLEOTIDE SEQUENCE</scope>
    <source>
        <strain evidence="2">Expedition CK06-06</strain>
    </source>
</reference>
<protein>
    <recommendedName>
        <fullName evidence="1">ATP-grasp domain-containing protein</fullName>
    </recommendedName>
</protein>
<dbReference type="InterPro" id="IPR040803">
    <property type="entry name" value="MfnD_preATP-grasp"/>
</dbReference>
<feature type="domain" description="ATP-grasp" evidence="1">
    <location>
        <begin position="112"/>
        <end position="293"/>
    </location>
</feature>
<dbReference type="GO" id="GO:0018169">
    <property type="term" value="F:ribosomal S6-glutamic acid ligase activity"/>
    <property type="evidence" value="ECO:0007669"/>
    <property type="project" value="TreeGrafter"/>
</dbReference>
<evidence type="ECO:0000313" key="2">
    <source>
        <dbReference type="EMBL" id="GAG78582.1"/>
    </source>
</evidence>
<dbReference type="PANTHER" id="PTHR21621:SF0">
    <property type="entry name" value="BETA-CITRYLGLUTAMATE SYNTHASE B-RELATED"/>
    <property type="match status" value="1"/>
</dbReference>
<dbReference type="Gene3D" id="3.30.470.20">
    <property type="entry name" value="ATP-grasp fold, B domain"/>
    <property type="match status" value="1"/>
</dbReference>
<name>X1BBI7_9ZZZZ</name>
<accession>X1BBI7</accession>
<dbReference type="GO" id="GO:0005737">
    <property type="term" value="C:cytoplasm"/>
    <property type="evidence" value="ECO:0007669"/>
    <property type="project" value="TreeGrafter"/>
</dbReference>
<dbReference type="InterPro" id="IPR003806">
    <property type="entry name" value="ATP-grasp_PylC-type"/>
</dbReference>
<dbReference type="GO" id="GO:0046872">
    <property type="term" value="F:metal ion binding"/>
    <property type="evidence" value="ECO:0007669"/>
    <property type="project" value="InterPro"/>
</dbReference>
<dbReference type="Pfam" id="PF18301">
    <property type="entry name" value="preATP-grasp_3"/>
    <property type="match status" value="1"/>
</dbReference>
<gene>
    <name evidence="2" type="ORF">S01H4_31210</name>
</gene>
<dbReference type="PANTHER" id="PTHR21621">
    <property type="entry name" value="RIBOSOMAL PROTEIN S6 MODIFICATION PROTEIN"/>
    <property type="match status" value="1"/>
</dbReference>
<dbReference type="AlphaFoldDB" id="X1BBI7"/>
<feature type="non-terminal residue" evidence="2">
    <location>
        <position position="304"/>
    </location>
</feature>
<dbReference type="GO" id="GO:0005524">
    <property type="term" value="F:ATP binding"/>
    <property type="evidence" value="ECO:0007669"/>
    <property type="project" value="InterPro"/>
</dbReference>
<dbReference type="EMBL" id="BART01016187">
    <property type="protein sequence ID" value="GAG78582.1"/>
    <property type="molecule type" value="Genomic_DNA"/>
</dbReference>
<organism evidence="2">
    <name type="scientific">marine sediment metagenome</name>
    <dbReference type="NCBI Taxonomy" id="412755"/>
    <lineage>
        <taxon>unclassified sequences</taxon>
        <taxon>metagenomes</taxon>
        <taxon>ecological metagenomes</taxon>
    </lineage>
</organism>
<dbReference type="Gene3D" id="3.40.50.11770">
    <property type="match status" value="1"/>
</dbReference>
<dbReference type="InterPro" id="IPR011761">
    <property type="entry name" value="ATP-grasp"/>
</dbReference>
<proteinExistence type="predicted"/>
<dbReference type="GO" id="GO:0009432">
    <property type="term" value="P:SOS response"/>
    <property type="evidence" value="ECO:0007669"/>
    <property type="project" value="TreeGrafter"/>
</dbReference>
<dbReference type="PROSITE" id="PS00867">
    <property type="entry name" value="CPSASE_2"/>
    <property type="match status" value="1"/>
</dbReference>
<dbReference type="InterPro" id="IPR005479">
    <property type="entry name" value="CPAse_ATP-bd"/>
</dbReference>
<dbReference type="PROSITE" id="PS50975">
    <property type="entry name" value="ATP_GRASP"/>
    <property type="match status" value="1"/>
</dbReference>
<feature type="non-terminal residue" evidence="2">
    <location>
        <position position="1"/>
    </location>
</feature>